<protein>
    <recommendedName>
        <fullName evidence="3">Alpha/beta hydrolase</fullName>
    </recommendedName>
</protein>
<comment type="caution">
    <text evidence="1">The sequence shown here is derived from an EMBL/GenBank/DDBJ whole genome shotgun (WGS) entry which is preliminary data.</text>
</comment>
<evidence type="ECO:0008006" key="3">
    <source>
        <dbReference type="Google" id="ProtNLM"/>
    </source>
</evidence>
<accession>A0ABP4MI24</accession>
<sequence>MPDLAGPRAYGFDELIRSYLRATGRRRPLLRMPMGGGATA</sequence>
<dbReference type="EMBL" id="BAAAQD010000016">
    <property type="protein sequence ID" value="GAA1542252.1"/>
    <property type="molecule type" value="Genomic_DNA"/>
</dbReference>
<reference evidence="2" key="1">
    <citation type="journal article" date="2019" name="Int. J. Syst. Evol. Microbiol.">
        <title>The Global Catalogue of Microorganisms (GCM) 10K type strain sequencing project: providing services to taxonomists for standard genome sequencing and annotation.</title>
        <authorList>
            <consortium name="The Broad Institute Genomics Platform"/>
            <consortium name="The Broad Institute Genome Sequencing Center for Infectious Disease"/>
            <person name="Wu L."/>
            <person name="Ma J."/>
        </authorList>
    </citation>
    <scope>NUCLEOTIDE SEQUENCE [LARGE SCALE GENOMIC DNA]</scope>
    <source>
        <strain evidence="2">JCM 15933</strain>
    </source>
</reference>
<keyword evidence="2" id="KW-1185">Reference proteome</keyword>
<dbReference type="RefSeq" id="WP_344507166.1">
    <property type="nucleotide sequence ID" value="NZ_BAAAQD010000016.1"/>
</dbReference>
<dbReference type="Proteomes" id="UP001501470">
    <property type="component" value="Unassembled WGS sequence"/>
</dbReference>
<evidence type="ECO:0000313" key="2">
    <source>
        <dbReference type="Proteomes" id="UP001501470"/>
    </source>
</evidence>
<evidence type="ECO:0000313" key="1">
    <source>
        <dbReference type="EMBL" id="GAA1542252.1"/>
    </source>
</evidence>
<proteinExistence type="predicted"/>
<gene>
    <name evidence="1" type="ORF">GCM10009827_072220</name>
</gene>
<name>A0ABP4MI24_9ACTN</name>
<organism evidence="1 2">
    <name type="scientific">Dactylosporangium maewongense</name>
    <dbReference type="NCBI Taxonomy" id="634393"/>
    <lineage>
        <taxon>Bacteria</taxon>
        <taxon>Bacillati</taxon>
        <taxon>Actinomycetota</taxon>
        <taxon>Actinomycetes</taxon>
        <taxon>Micromonosporales</taxon>
        <taxon>Micromonosporaceae</taxon>
        <taxon>Dactylosporangium</taxon>
    </lineage>
</organism>